<evidence type="ECO:0000313" key="2">
    <source>
        <dbReference type="Proteomes" id="UP000619293"/>
    </source>
</evidence>
<sequence length="103" mass="11513">MLIPPGRGIDEESLHVRAVGDDTVRVAEAAGVLVEELPAHRHRLDHDPTLRDELAAGCRSPAVRDPHERLKSQSDRKAVCTRARPRWPVRASVRDSDVNVELR</sequence>
<dbReference type="EMBL" id="BONG01000041">
    <property type="protein sequence ID" value="GIF92121.1"/>
    <property type="molecule type" value="Genomic_DNA"/>
</dbReference>
<comment type="caution">
    <text evidence="1">The sequence shown here is derived from an EMBL/GenBank/DDBJ whole genome shotgun (WGS) entry which is preliminary data.</text>
</comment>
<dbReference type="AlphaFoldDB" id="A0A8J3JW25"/>
<protein>
    <submittedName>
        <fullName evidence="1">Uncharacterized protein</fullName>
    </submittedName>
</protein>
<gene>
    <name evidence="1" type="ORF">Cch02nite_55650</name>
</gene>
<proteinExistence type="predicted"/>
<evidence type="ECO:0000313" key="1">
    <source>
        <dbReference type="EMBL" id="GIF92121.1"/>
    </source>
</evidence>
<dbReference type="Proteomes" id="UP000619293">
    <property type="component" value="Unassembled WGS sequence"/>
</dbReference>
<keyword evidence="2" id="KW-1185">Reference proteome</keyword>
<reference evidence="1 2" key="1">
    <citation type="submission" date="2021-01" db="EMBL/GenBank/DDBJ databases">
        <title>Whole genome shotgun sequence of Catellatospora chokoriensis NBRC 107358.</title>
        <authorList>
            <person name="Komaki H."/>
            <person name="Tamura T."/>
        </authorList>
    </citation>
    <scope>NUCLEOTIDE SEQUENCE [LARGE SCALE GENOMIC DNA]</scope>
    <source>
        <strain evidence="1 2">NBRC 107358</strain>
    </source>
</reference>
<organism evidence="1 2">
    <name type="scientific">Catellatospora chokoriensis</name>
    <dbReference type="NCBI Taxonomy" id="310353"/>
    <lineage>
        <taxon>Bacteria</taxon>
        <taxon>Bacillati</taxon>
        <taxon>Actinomycetota</taxon>
        <taxon>Actinomycetes</taxon>
        <taxon>Micromonosporales</taxon>
        <taxon>Micromonosporaceae</taxon>
        <taxon>Catellatospora</taxon>
    </lineage>
</organism>
<accession>A0A8J3JW25</accession>
<name>A0A8J3JW25_9ACTN</name>